<name>A0ACA7NXQ0_9PSED</name>
<dbReference type="EMBL" id="CP006852">
    <property type="protein sequence ID" value="AHC32575.1"/>
    <property type="molecule type" value="Genomic_DNA"/>
</dbReference>
<gene>
    <name evidence="1" type="ORF">U771_00035</name>
</gene>
<dbReference type="Proteomes" id="UP000018725">
    <property type="component" value="Chromosome"/>
</dbReference>
<protein>
    <submittedName>
        <fullName evidence="1">Integrase</fullName>
    </submittedName>
</protein>
<proteinExistence type="predicted"/>
<keyword evidence="2" id="KW-1185">Reference proteome</keyword>
<organism evidence="1 2">
    <name type="scientific">Pseudomonas gorinensis</name>
    <dbReference type="NCBI Taxonomy" id="3240790"/>
    <lineage>
        <taxon>Bacteria</taxon>
        <taxon>Pseudomonadati</taxon>
        <taxon>Pseudomonadota</taxon>
        <taxon>Gammaproteobacteria</taxon>
        <taxon>Pseudomonadales</taxon>
        <taxon>Pseudomonadaceae</taxon>
        <taxon>Pseudomonas</taxon>
    </lineage>
</organism>
<sequence>MGWWALTLIGQLTLTPRSSCKGGTVMQTFSLRVKLVVIVRGVLMVLEKRLIDRKLLFFDELGEPTKLSEKEFYEAYEKREIEISADQPYLGKVPYVRNVPPDISCFPKKHGDEALRRRKYLDDLTKRGKYKLPGDEDMIKKLRDIAKKIGDACAPSVSTIRRWAAKYIGQNVVKLIPQHAKKGRAAAIQGELEVILEGVINKTYLQDTIPAVSVVVSEFEDQIKERNKSRLPSDQLKIPSGMTVRRYIAKLDPYLVDKERLGKHAADKKHRVAAGVLRVHEILERWEIDHTLLDVQLVDETSGLCIGRPYLTIVLDRFSRMVMGYLLHLSAPNTETVLRVIERSIRPKAELLKRFPKVRNEWWARGLPARIVPDNAAEFHAGDLIMGFNELGIEIMYPASRAPQRKGAVERFFSTQNLGLIHNLPGTTFSNIQQRGDYDSEKNACFTLPQLEAVVVKWIVDGYHQTPHRGLDNRTPAQVWGTSEANHVISLPVDLDSLECILAKRASVKVHHYGIEVAKVGYHSTELAELRMRLADGEKVNVRYRDEAGHVWVHDRFRNLFFKVPAKDERMAGKSREVWKAAEKALREKYNEQPSFEATHRCYQEIMEDADEARRSQTLRKRRAAAIAKIDKEGRVTESTPPPKVLAEVEWTGDSIPNIPPAAFKVSVRRPAGSSKP</sequence>
<reference evidence="1 2" key="1">
    <citation type="journal article" date="2014" name="Genome Announc.">
        <title>Complete Genome Sequence of Pseudomonas sp. Strain TKP, Isolated from a gamma-Hexachlorocyclohexane-Degrading Mixed Culture.</title>
        <authorList>
            <person name="Ohtsubo Y."/>
            <person name="Kishida K."/>
            <person name="Sato T."/>
            <person name="Tabata M."/>
            <person name="Kawasumi T."/>
            <person name="Ogura Y."/>
            <person name="Hayashi T."/>
            <person name="Tsuda M."/>
            <person name="Nagata Y."/>
        </authorList>
    </citation>
    <scope>NUCLEOTIDE SEQUENCE [LARGE SCALE GENOMIC DNA]</scope>
    <source>
        <strain evidence="1 2">TKP</strain>
    </source>
</reference>
<evidence type="ECO:0000313" key="2">
    <source>
        <dbReference type="Proteomes" id="UP000018725"/>
    </source>
</evidence>
<accession>A0ACA7NXQ0</accession>
<evidence type="ECO:0000313" key="1">
    <source>
        <dbReference type="EMBL" id="AHC32575.1"/>
    </source>
</evidence>